<sequence length="94" mass="10582">MCRDTVGSEIPVSFGPSKEAFGGPNRLRRYGIGFRAQQLGSEFRQSRDSPYGFLFSPNPLRQSFPCSAPWLHSKYRRNTESSVIYIGIHLANKG</sequence>
<reference evidence="1 2" key="1">
    <citation type="submission" date="2020-06" db="EMBL/GenBank/DDBJ databases">
        <title>Transcriptomic and genomic resources for Thalictrum thalictroides and T. hernandezii: Facilitating candidate gene discovery in an emerging model plant lineage.</title>
        <authorList>
            <person name="Arias T."/>
            <person name="Riano-Pachon D.M."/>
            <person name="Di Stilio V.S."/>
        </authorList>
    </citation>
    <scope>NUCLEOTIDE SEQUENCE [LARGE SCALE GENOMIC DNA]</scope>
    <source>
        <strain evidence="2">cv. WT478/WT964</strain>
        <tissue evidence="1">Leaves</tissue>
    </source>
</reference>
<organism evidence="1 2">
    <name type="scientific">Thalictrum thalictroides</name>
    <name type="common">Rue-anemone</name>
    <name type="synonym">Anemone thalictroides</name>
    <dbReference type="NCBI Taxonomy" id="46969"/>
    <lineage>
        <taxon>Eukaryota</taxon>
        <taxon>Viridiplantae</taxon>
        <taxon>Streptophyta</taxon>
        <taxon>Embryophyta</taxon>
        <taxon>Tracheophyta</taxon>
        <taxon>Spermatophyta</taxon>
        <taxon>Magnoliopsida</taxon>
        <taxon>Ranunculales</taxon>
        <taxon>Ranunculaceae</taxon>
        <taxon>Thalictroideae</taxon>
        <taxon>Thalictrum</taxon>
    </lineage>
</organism>
<proteinExistence type="predicted"/>
<dbReference type="AlphaFoldDB" id="A0A7J6V9Q0"/>
<name>A0A7J6V9Q0_THATH</name>
<accession>A0A7J6V9Q0</accession>
<protein>
    <submittedName>
        <fullName evidence="1">Uncharacterized protein</fullName>
    </submittedName>
</protein>
<gene>
    <name evidence="1" type="ORF">FRX31_029494</name>
</gene>
<evidence type="ECO:0000313" key="2">
    <source>
        <dbReference type="Proteomes" id="UP000554482"/>
    </source>
</evidence>
<dbReference type="EMBL" id="JABWDY010036791">
    <property type="protein sequence ID" value="KAF5180915.1"/>
    <property type="molecule type" value="Genomic_DNA"/>
</dbReference>
<comment type="caution">
    <text evidence="1">The sequence shown here is derived from an EMBL/GenBank/DDBJ whole genome shotgun (WGS) entry which is preliminary data.</text>
</comment>
<dbReference type="Proteomes" id="UP000554482">
    <property type="component" value="Unassembled WGS sequence"/>
</dbReference>
<evidence type="ECO:0000313" key="1">
    <source>
        <dbReference type="EMBL" id="KAF5180915.1"/>
    </source>
</evidence>
<keyword evidence="2" id="KW-1185">Reference proteome</keyword>